<dbReference type="GO" id="GO:0009306">
    <property type="term" value="P:protein secretion"/>
    <property type="evidence" value="ECO:0007669"/>
    <property type="project" value="InterPro"/>
</dbReference>
<evidence type="ECO:0000259" key="8">
    <source>
        <dbReference type="Pfam" id="PF00263"/>
    </source>
</evidence>
<dbReference type="EMBL" id="CP036267">
    <property type="protein sequence ID" value="QDT30886.1"/>
    <property type="molecule type" value="Genomic_DNA"/>
</dbReference>
<evidence type="ECO:0000259" key="9">
    <source>
        <dbReference type="Pfam" id="PF03958"/>
    </source>
</evidence>
<feature type="domain" description="Type II/III secretion system secretin-like" evidence="8">
    <location>
        <begin position="1046"/>
        <end position="1216"/>
    </location>
</feature>
<keyword evidence="3" id="KW-0472">Membrane</keyword>
<feature type="domain" description="NolW-like" evidence="9">
    <location>
        <begin position="840"/>
        <end position="921"/>
    </location>
</feature>
<feature type="domain" description="NolW-like" evidence="9">
    <location>
        <begin position="747"/>
        <end position="831"/>
    </location>
</feature>
<feature type="domain" description="NolW-like" evidence="9">
    <location>
        <begin position="637"/>
        <end position="742"/>
    </location>
</feature>
<comment type="similarity">
    <text evidence="4">Belongs to the bacterial secretin family.</text>
</comment>
<dbReference type="InterPro" id="IPR001775">
    <property type="entry name" value="GspD/PilQ"/>
</dbReference>
<dbReference type="GO" id="GO:0009279">
    <property type="term" value="C:cell outer membrane"/>
    <property type="evidence" value="ECO:0007669"/>
    <property type="project" value="UniProtKB-SubCell"/>
</dbReference>
<evidence type="ECO:0000256" key="6">
    <source>
        <dbReference type="SAM" id="MobiDB-lite"/>
    </source>
</evidence>
<dbReference type="KEGG" id="tpol:Mal48_01140"/>
<comment type="subcellular location">
    <subcellularLocation>
        <location evidence="5">Cell outer membrane</location>
    </subcellularLocation>
    <subcellularLocation>
        <location evidence="1">Membrane</location>
    </subcellularLocation>
</comment>
<dbReference type="Proteomes" id="UP000315724">
    <property type="component" value="Chromosome"/>
</dbReference>
<feature type="signal peptide" evidence="7">
    <location>
        <begin position="1"/>
        <end position="25"/>
    </location>
</feature>
<organism evidence="10 11">
    <name type="scientific">Thalassoglobus polymorphus</name>
    <dbReference type="NCBI Taxonomy" id="2527994"/>
    <lineage>
        <taxon>Bacteria</taxon>
        <taxon>Pseudomonadati</taxon>
        <taxon>Planctomycetota</taxon>
        <taxon>Planctomycetia</taxon>
        <taxon>Planctomycetales</taxon>
        <taxon>Planctomycetaceae</taxon>
        <taxon>Thalassoglobus</taxon>
    </lineage>
</organism>
<evidence type="ECO:0000256" key="5">
    <source>
        <dbReference type="RuleBase" id="RU004004"/>
    </source>
</evidence>
<gene>
    <name evidence="10" type="primary">gspD_1</name>
    <name evidence="10" type="ORF">Mal48_01140</name>
</gene>
<dbReference type="PANTHER" id="PTHR30332:SF24">
    <property type="entry name" value="SECRETIN GSPD-RELATED"/>
    <property type="match status" value="1"/>
</dbReference>
<feature type="domain" description="NolW-like" evidence="9">
    <location>
        <begin position="564"/>
        <end position="628"/>
    </location>
</feature>
<reference evidence="10 11" key="1">
    <citation type="submission" date="2019-02" db="EMBL/GenBank/DDBJ databases">
        <title>Deep-cultivation of Planctomycetes and their phenomic and genomic characterization uncovers novel biology.</title>
        <authorList>
            <person name="Wiegand S."/>
            <person name="Jogler M."/>
            <person name="Boedeker C."/>
            <person name="Pinto D."/>
            <person name="Vollmers J."/>
            <person name="Rivas-Marin E."/>
            <person name="Kohn T."/>
            <person name="Peeters S.H."/>
            <person name="Heuer A."/>
            <person name="Rast P."/>
            <person name="Oberbeckmann S."/>
            <person name="Bunk B."/>
            <person name="Jeske O."/>
            <person name="Meyerdierks A."/>
            <person name="Storesund J.E."/>
            <person name="Kallscheuer N."/>
            <person name="Luecker S."/>
            <person name="Lage O.M."/>
            <person name="Pohl T."/>
            <person name="Merkel B.J."/>
            <person name="Hornburger P."/>
            <person name="Mueller R.-W."/>
            <person name="Bruemmer F."/>
            <person name="Labrenz M."/>
            <person name="Spormann A.M."/>
            <person name="Op den Camp H."/>
            <person name="Overmann J."/>
            <person name="Amann R."/>
            <person name="Jetten M.S.M."/>
            <person name="Mascher T."/>
            <person name="Medema M.H."/>
            <person name="Devos D.P."/>
            <person name="Kaster A.-K."/>
            <person name="Ovreas L."/>
            <person name="Rohde M."/>
            <person name="Galperin M.Y."/>
            <person name="Jogler C."/>
        </authorList>
    </citation>
    <scope>NUCLEOTIDE SEQUENCE [LARGE SCALE GENOMIC DNA]</scope>
    <source>
        <strain evidence="10 11">Mal48</strain>
    </source>
</reference>
<name>A0A517QGX1_9PLAN</name>
<feature type="chain" id="PRO_5021889940" evidence="7">
    <location>
        <begin position="26"/>
        <end position="1315"/>
    </location>
</feature>
<evidence type="ECO:0000256" key="1">
    <source>
        <dbReference type="ARBA" id="ARBA00004370"/>
    </source>
</evidence>
<evidence type="ECO:0000313" key="11">
    <source>
        <dbReference type="Proteomes" id="UP000315724"/>
    </source>
</evidence>
<dbReference type="Pfam" id="PF03958">
    <property type="entry name" value="Secretin_N"/>
    <property type="match status" value="4"/>
</dbReference>
<dbReference type="PRINTS" id="PR00811">
    <property type="entry name" value="BCTERIALGSPD"/>
</dbReference>
<dbReference type="InterPro" id="IPR005644">
    <property type="entry name" value="NolW-like"/>
</dbReference>
<keyword evidence="5" id="KW-0813">Transport</keyword>
<dbReference type="Pfam" id="PF00263">
    <property type="entry name" value="Secretin"/>
    <property type="match status" value="1"/>
</dbReference>
<feature type="region of interest" description="Disordered" evidence="6">
    <location>
        <begin position="135"/>
        <end position="182"/>
    </location>
</feature>
<feature type="compositionally biased region" description="Pro residues" evidence="6">
    <location>
        <begin position="156"/>
        <end position="181"/>
    </location>
</feature>
<feature type="region of interest" description="Disordered" evidence="6">
    <location>
        <begin position="401"/>
        <end position="434"/>
    </location>
</feature>
<accession>A0A517QGX1</accession>
<sequence precursor="true">MRLFSFSWRKHLATPAVCCLFAASAWTLDAYSQDSQFAAEKAEAEAEHSSSWDREKSESRNIRLNYVSTPWSKVLNDLAEKSGSTLIMHDVPPGKYSRRDWSRHARKEAVQILNRELEPKGFRIHVKNEYLTVMQSRRSRPEYQRPVAPRPEEPRPVTPRPVTPRPVTPRPVTPRPVTPRPVEPRQIPEVAQQMPARPVGQWVSPPENVPARPVQTLNTRVQRPDTFARGTSLIQRAGFEEEQSQSAPAEVGTLAISPKNRPALDIAKQIHKAFKSRSQLENAGPNGLPAFIVSHAMEDDNAGETQFTVEIDTAGNRLLITATENVQQGLKLLVQRIDVNPLTGKELPTLVSGNGSTAQIGKQLQQPLRMISQARQRSEILGTGPGGQQHANPLAEGPMLAQAEGQPQPGTPNAAPSENQNPMPAAPGSGGISSDLVGNLKGDVTIEALDDLDLLILRGNAGDVNAVMEVIQRIEQLALGSLPEIHLLKLQNVDSQSLAQLMNDVYEQLSELRSDNAQQKAASVNVVPVVTPNAILILAPSNTMEAILQLAEELDQPVDPSHEVEVFRLRHAIASSVVTILEGFYEEQVGLGTRLKVAADARTNSVVVQARPRDLSEIASVIKKIDADEAASVNQMKIFKLKSALADELAEFLNSAIQSVSDPRASTVGQTQTGQGQQQQTDPKSVVLEFLAEDGQQLARSGLLSDIRFNAETRTNSLAVTAPAQSMPLIQELILLLDRPSSAVADVKYFRLKNADALDAVEMLTSLFEENTNNNNNNNESSSGIQLVGATDTSSSLLPLKFVADARTNSVVATGGADALIIVENLLYRLDATDPRTRTTKVIKLINAPAADVADAINVFLQSQRDLATIDPTRVSTSQLLEQEVIVTPEAISNNLLISATPKYFEEIEALAKQLDAEPAQVVIQALLVEVALDNNDEFGVELGFQDPILFERSVIDNLLTITETIFDNQGNPTSTATRIVSQEATPGFNYNNQPLGGNNGPLAQPAHVGTQGLSSFSLGRTNSDLGYGGLVLSASSDSVNVLIRALAARRSVRILSRPQIQALDNQLAQIQVGQIVPVTDGITQTQTTVSPQILRDPAGIILTVTPRISPEGQIVMEVVAEKSKYTDEGVEIYTDVTTGTVITAPVKDISTAQTTVKVQDGQTIVLGGMITDTEDVLERKVPWLGDLPFIGQAFRFDSQATQRTELLIFLTPRVIHNGSVSEHIKQVEANRIHFFQEEAEEIHGPLMGVPFETGEYIDSQEYQGAPLDFAPGEIIVPQAIDPAAPPAPAPPAVDLETSSETNGVYRLNTIKNLQ</sequence>
<dbReference type="InterPro" id="IPR050810">
    <property type="entry name" value="Bact_Secretion_Sys_Channel"/>
</dbReference>
<dbReference type="Gene3D" id="3.30.1370.120">
    <property type="match status" value="5"/>
</dbReference>
<evidence type="ECO:0000256" key="7">
    <source>
        <dbReference type="SAM" id="SignalP"/>
    </source>
</evidence>
<proteinExistence type="inferred from homology"/>
<evidence type="ECO:0000256" key="2">
    <source>
        <dbReference type="ARBA" id="ARBA00022729"/>
    </source>
</evidence>
<protein>
    <submittedName>
        <fullName evidence="10">Type II secretion system protein D</fullName>
    </submittedName>
</protein>
<evidence type="ECO:0000313" key="10">
    <source>
        <dbReference type="EMBL" id="QDT30886.1"/>
    </source>
</evidence>
<dbReference type="GO" id="GO:0015627">
    <property type="term" value="C:type II protein secretion system complex"/>
    <property type="evidence" value="ECO:0007669"/>
    <property type="project" value="TreeGrafter"/>
</dbReference>
<evidence type="ECO:0000256" key="4">
    <source>
        <dbReference type="RuleBase" id="RU004003"/>
    </source>
</evidence>
<keyword evidence="11" id="KW-1185">Reference proteome</keyword>
<dbReference type="InterPro" id="IPR004846">
    <property type="entry name" value="T2SS/T3SS_dom"/>
</dbReference>
<dbReference type="PANTHER" id="PTHR30332">
    <property type="entry name" value="PROBABLE GENERAL SECRETION PATHWAY PROTEIN D"/>
    <property type="match status" value="1"/>
</dbReference>
<evidence type="ECO:0000256" key="3">
    <source>
        <dbReference type="ARBA" id="ARBA00023136"/>
    </source>
</evidence>
<dbReference type="InterPro" id="IPR038591">
    <property type="entry name" value="NolW-like_sf"/>
</dbReference>
<keyword evidence="2 7" id="KW-0732">Signal</keyword>